<dbReference type="EMBL" id="MN740553">
    <property type="protein sequence ID" value="QHS77534.1"/>
    <property type="molecule type" value="Genomic_DNA"/>
</dbReference>
<proteinExistence type="predicted"/>
<evidence type="ECO:0000313" key="1">
    <source>
        <dbReference type="EMBL" id="QHS77534.1"/>
    </source>
</evidence>
<reference evidence="1" key="1">
    <citation type="journal article" date="2020" name="Nature">
        <title>Giant virus diversity and host interactions through global metagenomics.</title>
        <authorList>
            <person name="Schulz F."/>
            <person name="Roux S."/>
            <person name="Paez-Espino D."/>
            <person name="Jungbluth S."/>
            <person name="Walsh D.A."/>
            <person name="Denef V.J."/>
            <person name="McMahon K.D."/>
            <person name="Konstantinidis K.T."/>
            <person name="Eloe-Fadrosh E.A."/>
            <person name="Kyrpides N.C."/>
            <person name="Woyke T."/>
        </authorList>
    </citation>
    <scope>NUCLEOTIDE SEQUENCE</scope>
    <source>
        <strain evidence="1">GVMAG-S-1004661-13</strain>
    </source>
</reference>
<accession>A0A6C0ACV7</accession>
<sequence>MFKTILNSSKLLQKRMFNTLSGNTILDIKGSPPKSLKSLYESDKKFKTLSYNTRNNCLDFVECKVKKINKRSLLNIIFKNGSIKCSPDTRFITTYFTEIEASKSYKSSIKSRDCYDSVHSMVEVQNLESEDLYYVEAYGDNFFVITSFDNEPSYNSEDSLHDLNCNGIFVKT</sequence>
<dbReference type="Gene3D" id="2.170.16.10">
    <property type="entry name" value="Hedgehog/Intein (Hint) domain"/>
    <property type="match status" value="1"/>
</dbReference>
<organism evidence="1">
    <name type="scientific">viral metagenome</name>
    <dbReference type="NCBI Taxonomy" id="1070528"/>
    <lineage>
        <taxon>unclassified sequences</taxon>
        <taxon>metagenomes</taxon>
        <taxon>organismal metagenomes</taxon>
    </lineage>
</organism>
<name>A0A6C0ACV7_9ZZZZ</name>
<dbReference type="AlphaFoldDB" id="A0A6C0ACV7"/>
<protein>
    <submittedName>
        <fullName evidence="1">Uncharacterized protein</fullName>
    </submittedName>
</protein>